<dbReference type="PROSITE" id="PS50173">
    <property type="entry name" value="UMUC"/>
    <property type="match status" value="1"/>
</dbReference>
<comment type="similarity">
    <text evidence="1">Belongs to the DNA polymerase type-Y family.</text>
</comment>
<dbReference type="InterPro" id="IPR022880">
    <property type="entry name" value="DNApol_IV"/>
</dbReference>
<name>A0A7V3PTW6_UNCW3</name>
<dbReference type="GO" id="GO:0042276">
    <property type="term" value="P:error-prone translesion synthesis"/>
    <property type="evidence" value="ECO:0007669"/>
    <property type="project" value="TreeGrafter"/>
</dbReference>
<dbReference type="Gene3D" id="3.40.1170.60">
    <property type="match status" value="1"/>
</dbReference>
<protein>
    <submittedName>
        <fullName evidence="3">DNA polymerase IV</fullName>
    </submittedName>
</protein>
<organism evidence="3">
    <name type="scientific">candidate division WOR-3 bacterium</name>
    <dbReference type="NCBI Taxonomy" id="2052148"/>
    <lineage>
        <taxon>Bacteria</taxon>
        <taxon>Bacteria division WOR-3</taxon>
    </lineage>
</organism>
<dbReference type="SUPFAM" id="SSF56672">
    <property type="entry name" value="DNA/RNA polymerases"/>
    <property type="match status" value="1"/>
</dbReference>
<dbReference type="InterPro" id="IPR017961">
    <property type="entry name" value="DNA_pol_Y-fam_little_finger"/>
</dbReference>
<dbReference type="GO" id="GO:0009432">
    <property type="term" value="P:SOS response"/>
    <property type="evidence" value="ECO:0007669"/>
    <property type="project" value="TreeGrafter"/>
</dbReference>
<dbReference type="InterPro" id="IPR001126">
    <property type="entry name" value="UmuC"/>
</dbReference>
<dbReference type="CDD" id="cd03586">
    <property type="entry name" value="PolY_Pol_IV_kappa"/>
    <property type="match status" value="1"/>
</dbReference>
<dbReference type="GO" id="GO:0006281">
    <property type="term" value="P:DNA repair"/>
    <property type="evidence" value="ECO:0007669"/>
    <property type="project" value="InterPro"/>
</dbReference>
<gene>
    <name evidence="3" type="ORF">ENX16_04500</name>
</gene>
<accession>A0A7V3PTW6</accession>
<dbReference type="Pfam" id="PF11798">
    <property type="entry name" value="IMS_HHH"/>
    <property type="match status" value="1"/>
</dbReference>
<dbReference type="PANTHER" id="PTHR11076">
    <property type="entry name" value="DNA REPAIR POLYMERASE UMUC / TRANSFERASE FAMILY MEMBER"/>
    <property type="match status" value="1"/>
</dbReference>
<dbReference type="InterPro" id="IPR050116">
    <property type="entry name" value="DNA_polymerase-Y"/>
</dbReference>
<comment type="caution">
    <text evidence="3">The sequence shown here is derived from an EMBL/GenBank/DDBJ whole genome shotgun (WGS) entry which is preliminary data.</text>
</comment>
<feature type="domain" description="UmuC" evidence="2">
    <location>
        <begin position="15"/>
        <end position="194"/>
    </location>
</feature>
<dbReference type="InterPro" id="IPR024728">
    <property type="entry name" value="PolY_HhH_motif"/>
</dbReference>
<sequence>MNPQPLVVFDLHNAILHIDADAFFAACEQATNPQLAGKPVIVGRERGIVTAASYEAKARGIKRGMRIWEVRNLCPDAIILNSDYEKYSLFSVRMMEILKRFSPVVERYSIDEAFVDLTGLRLVYHSSYEELGLRIQQTITKELGISVSAGISLTKVLAKIASRHKKPGGLTVIPGRQIHLYLQELPIGEVWGIGHNTAAWCQKLGIHTALDFARRPQEYIRKHFSKPGYEIWQELNGILVYPVIPDPKTDYKSISKAQTFAPSGDRFTVYSHLYANLEAACFKSRRYKLAPRRLVLLLRSQDYQQSAVELKLSIPSAYPLLLSPVVQTGFEAIYQPGVVYRQTGVILTQLVPVHNIQPTLFDDPVRLEKMERLYQAVDHLKGKMGSEVIGSGLALSPQPRKAERLKIPMLNIHLAN</sequence>
<dbReference type="GO" id="GO:0003684">
    <property type="term" value="F:damaged DNA binding"/>
    <property type="evidence" value="ECO:0007669"/>
    <property type="project" value="InterPro"/>
</dbReference>
<dbReference type="InterPro" id="IPR043502">
    <property type="entry name" value="DNA/RNA_pol_sf"/>
</dbReference>
<evidence type="ECO:0000259" key="2">
    <source>
        <dbReference type="PROSITE" id="PS50173"/>
    </source>
</evidence>
<dbReference type="PANTHER" id="PTHR11076:SF34">
    <property type="entry name" value="PROTEIN UMUC"/>
    <property type="match status" value="1"/>
</dbReference>
<dbReference type="EMBL" id="DTMZ01000102">
    <property type="protein sequence ID" value="HGD13320.1"/>
    <property type="molecule type" value="Genomic_DNA"/>
</dbReference>
<dbReference type="InterPro" id="IPR043128">
    <property type="entry name" value="Rev_trsase/Diguanyl_cyclase"/>
</dbReference>
<dbReference type="Pfam" id="PF11799">
    <property type="entry name" value="IMS_C"/>
    <property type="match status" value="1"/>
</dbReference>
<proteinExistence type="inferred from homology"/>
<dbReference type="GO" id="GO:0005829">
    <property type="term" value="C:cytosol"/>
    <property type="evidence" value="ECO:0007669"/>
    <property type="project" value="TreeGrafter"/>
</dbReference>
<dbReference type="SUPFAM" id="SSF100879">
    <property type="entry name" value="Lesion bypass DNA polymerase (Y-family), little finger domain"/>
    <property type="match status" value="1"/>
</dbReference>
<reference evidence="3" key="1">
    <citation type="journal article" date="2020" name="mSystems">
        <title>Genome- and Community-Level Interaction Insights into Carbon Utilization and Element Cycling Functions of Hydrothermarchaeota in Hydrothermal Sediment.</title>
        <authorList>
            <person name="Zhou Z."/>
            <person name="Liu Y."/>
            <person name="Xu W."/>
            <person name="Pan J."/>
            <person name="Luo Z.H."/>
            <person name="Li M."/>
        </authorList>
    </citation>
    <scope>NUCLEOTIDE SEQUENCE [LARGE SCALE GENOMIC DNA]</scope>
    <source>
        <strain evidence="3">SpSt-914</strain>
    </source>
</reference>
<dbReference type="InterPro" id="IPR036775">
    <property type="entry name" value="DNA_pol_Y-fam_lit_finger_sf"/>
</dbReference>
<dbReference type="Gene3D" id="1.10.150.20">
    <property type="entry name" value="5' to 3' exonuclease, C-terminal subdomain"/>
    <property type="match status" value="1"/>
</dbReference>
<dbReference type="Gene3D" id="3.30.70.270">
    <property type="match status" value="1"/>
</dbReference>
<evidence type="ECO:0000313" key="3">
    <source>
        <dbReference type="EMBL" id="HGD13320.1"/>
    </source>
</evidence>
<dbReference type="Pfam" id="PF00817">
    <property type="entry name" value="IMS"/>
    <property type="match status" value="1"/>
</dbReference>
<dbReference type="AlphaFoldDB" id="A0A7V3PTW6"/>
<dbReference type="GO" id="GO:0003887">
    <property type="term" value="F:DNA-directed DNA polymerase activity"/>
    <property type="evidence" value="ECO:0007669"/>
    <property type="project" value="InterPro"/>
</dbReference>
<evidence type="ECO:0000256" key="1">
    <source>
        <dbReference type="ARBA" id="ARBA00010945"/>
    </source>
</evidence>